<dbReference type="GO" id="GO:0005886">
    <property type="term" value="C:plasma membrane"/>
    <property type="evidence" value="ECO:0007669"/>
    <property type="project" value="UniProtKB-SubCell"/>
</dbReference>
<evidence type="ECO:0000313" key="10">
    <source>
        <dbReference type="EMBL" id="MBQ0851280.1"/>
    </source>
</evidence>
<evidence type="ECO:0000256" key="4">
    <source>
        <dbReference type="ARBA" id="ARBA00022692"/>
    </source>
</evidence>
<dbReference type="Gene3D" id="1.20.1640.10">
    <property type="entry name" value="Multidrug efflux transporter AcrB transmembrane domain"/>
    <property type="match status" value="2"/>
</dbReference>
<dbReference type="Proteomes" id="UP000677413">
    <property type="component" value="Unassembled WGS sequence"/>
</dbReference>
<feature type="transmembrane region" description="Helical" evidence="8">
    <location>
        <begin position="541"/>
        <end position="562"/>
    </location>
</feature>
<feature type="transmembrane region" description="Helical" evidence="8">
    <location>
        <begin position="285"/>
        <end position="308"/>
    </location>
</feature>
<feature type="region of interest" description="Disordered" evidence="7">
    <location>
        <begin position="319"/>
        <end position="340"/>
    </location>
</feature>
<dbReference type="Pfam" id="PF03176">
    <property type="entry name" value="MMPL"/>
    <property type="match status" value="2"/>
</dbReference>
<protein>
    <submittedName>
        <fullName evidence="10">MMPL family transporter</fullName>
    </submittedName>
</protein>
<evidence type="ECO:0000313" key="11">
    <source>
        <dbReference type="Proteomes" id="UP000677413"/>
    </source>
</evidence>
<evidence type="ECO:0000256" key="7">
    <source>
        <dbReference type="SAM" id="MobiDB-lite"/>
    </source>
</evidence>
<gene>
    <name evidence="10" type="ORF">J8N05_24235</name>
</gene>
<keyword evidence="5 8" id="KW-1133">Transmembrane helix</keyword>
<feature type="transmembrane region" description="Helical" evidence="8">
    <location>
        <begin position="188"/>
        <end position="208"/>
    </location>
</feature>
<comment type="subcellular location">
    <subcellularLocation>
        <location evidence="1">Cell membrane</location>
        <topology evidence="1">Multi-pass membrane protein</topology>
    </subcellularLocation>
</comment>
<name>A0A940Y2N5_9ACTN</name>
<sequence length="722" mass="74267">MLVGWLLALGALTGLGFSFAGSFEDSGSIPGSPAQTALTKMDRHFPSPDVQSADIVFQAPPGRKVTDPELREALASGIAAMGDVHGVAEVGDPVEEDTVSEDGRTAVAQVAFTTKKDEDVPAGTLDGVKEAGEQARQAGLKTVYGGDAYAPSTSPFGPPELVGLGVALVILVITFGSLLAAGLPLITAVLGVVGTMAAMMGAATVLGVSDSAPTLAMMLGLAVGIDYALFIVSRHRSQLAAGTPVVESVARANATAGSAVVFAGATVVIALAGLSVAGVPMLTSMGLVSAGAVAVAVVLALGLLPALLGMCGRRLTPRAGTPRAGTRWRRRAARTPGRPSMGVRWTEGVLRRPVRTLILGTVALVALALPALQLKLALTDEGNSPTTTSSRQAYDLVGDAFGPGANGPLVILVEDDDPTAVAATATAVEDRLRDVRGIADVSGVDLAEDESAARIRIVPDTGPRTQETSDLVARLRTEMKPLAESGGSYVAVTGLTAVSIDVSDKLSGALVPFAVVVVGLSLLLLMIAFRSVAIPVKATVGFLLSVGAAFGATVAVFQWGWLAGLLGVASTGPVAGFMPIIVMAVLFGLAMDYEVFLVSAMREDYVRHRDARAAVLTGARNAARVVTSAALIMISVFVGFLFSHDADIMPIAFALAFGVLVDAFLVRMTLVPAVLALLGDRAWWLPRRVDRFLPRLDVEGENFHAPDAAPPAADKQSAPVSI</sequence>
<feature type="transmembrane region" description="Helical" evidence="8">
    <location>
        <begin position="354"/>
        <end position="372"/>
    </location>
</feature>
<evidence type="ECO:0000259" key="9">
    <source>
        <dbReference type="PROSITE" id="PS50156"/>
    </source>
</evidence>
<reference evidence="10 11" key="1">
    <citation type="submission" date="2021-04" db="EMBL/GenBank/DDBJ databases">
        <authorList>
            <person name="Tang X."/>
            <person name="Zhou X."/>
            <person name="Chen X."/>
            <person name="Cernava T."/>
            <person name="Zhang C."/>
        </authorList>
    </citation>
    <scope>NUCLEOTIDE SEQUENCE [LARGE SCALE GENOMIC DNA]</scope>
    <source>
        <strain evidence="10 11">BH-SS-21</strain>
    </source>
</reference>
<comment type="similarity">
    <text evidence="2">Belongs to the resistance-nodulation-cell division (RND) (TC 2.A.6) family. MmpL subfamily.</text>
</comment>
<dbReference type="PANTHER" id="PTHR33406">
    <property type="entry name" value="MEMBRANE PROTEIN MJ1562-RELATED"/>
    <property type="match status" value="1"/>
</dbReference>
<evidence type="ECO:0000256" key="2">
    <source>
        <dbReference type="ARBA" id="ARBA00010157"/>
    </source>
</evidence>
<accession>A0A940Y2N5</accession>
<dbReference type="InterPro" id="IPR000731">
    <property type="entry name" value="SSD"/>
</dbReference>
<dbReference type="AlphaFoldDB" id="A0A940Y2N5"/>
<feature type="transmembrane region" description="Helical" evidence="8">
    <location>
        <begin position="254"/>
        <end position="279"/>
    </location>
</feature>
<keyword evidence="4 8" id="KW-0812">Transmembrane</keyword>
<keyword evidence="11" id="KW-1185">Reference proteome</keyword>
<feature type="transmembrane region" description="Helical" evidence="8">
    <location>
        <begin position="509"/>
        <end position="529"/>
    </location>
</feature>
<keyword evidence="6 8" id="KW-0472">Membrane</keyword>
<feature type="domain" description="SSD" evidence="9">
    <location>
        <begin position="512"/>
        <end position="677"/>
    </location>
</feature>
<proteinExistence type="inferred from homology"/>
<comment type="caution">
    <text evidence="10">The sequence shown here is derived from an EMBL/GenBank/DDBJ whole genome shotgun (WGS) entry which is preliminary data.</text>
</comment>
<evidence type="ECO:0000256" key="5">
    <source>
        <dbReference type="ARBA" id="ARBA00022989"/>
    </source>
</evidence>
<evidence type="ECO:0000256" key="1">
    <source>
        <dbReference type="ARBA" id="ARBA00004651"/>
    </source>
</evidence>
<dbReference type="InterPro" id="IPR050545">
    <property type="entry name" value="Mycobact_MmpL"/>
</dbReference>
<dbReference type="EMBL" id="JAGPYQ010000001">
    <property type="protein sequence ID" value="MBQ0851280.1"/>
    <property type="molecule type" value="Genomic_DNA"/>
</dbReference>
<evidence type="ECO:0000256" key="6">
    <source>
        <dbReference type="ARBA" id="ARBA00023136"/>
    </source>
</evidence>
<evidence type="ECO:0000256" key="3">
    <source>
        <dbReference type="ARBA" id="ARBA00022475"/>
    </source>
</evidence>
<feature type="transmembrane region" description="Helical" evidence="8">
    <location>
        <begin position="622"/>
        <end position="642"/>
    </location>
</feature>
<evidence type="ECO:0000256" key="8">
    <source>
        <dbReference type="SAM" id="Phobius"/>
    </source>
</evidence>
<feature type="domain" description="SSD" evidence="9">
    <location>
        <begin position="178"/>
        <end position="310"/>
    </location>
</feature>
<dbReference type="InterPro" id="IPR004869">
    <property type="entry name" value="MMPL_dom"/>
</dbReference>
<dbReference type="PANTHER" id="PTHR33406:SF11">
    <property type="entry name" value="MEMBRANE PROTEIN SCO6666-RELATED"/>
    <property type="match status" value="1"/>
</dbReference>
<feature type="transmembrane region" description="Helical" evidence="8">
    <location>
        <begin position="161"/>
        <end position="181"/>
    </location>
</feature>
<organism evidence="10 11">
    <name type="scientific">Streptomyces liliiviolaceus</name>
    <dbReference type="NCBI Taxonomy" id="2823109"/>
    <lineage>
        <taxon>Bacteria</taxon>
        <taxon>Bacillati</taxon>
        <taxon>Actinomycetota</taxon>
        <taxon>Actinomycetes</taxon>
        <taxon>Kitasatosporales</taxon>
        <taxon>Streptomycetaceae</taxon>
        <taxon>Streptomyces</taxon>
    </lineage>
</organism>
<feature type="transmembrane region" description="Helical" evidence="8">
    <location>
        <begin position="574"/>
        <end position="601"/>
    </location>
</feature>
<dbReference type="SUPFAM" id="SSF82866">
    <property type="entry name" value="Multidrug efflux transporter AcrB transmembrane domain"/>
    <property type="match status" value="2"/>
</dbReference>
<feature type="transmembrane region" description="Helical" evidence="8">
    <location>
        <begin position="214"/>
        <end position="233"/>
    </location>
</feature>
<keyword evidence="3" id="KW-1003">Cell membrane</keyword>
<feature type="transmembrane region" description="Helical" evidence="8">
    <location>
        <begin position="648"/>
        <end position="678"/>
    </location>
</feature>
<dbReference type="PROSITE" id="PS50156">
    <property type="entry name" value="SSD"/>
    <property type="match status" value="2"/>
</dbReference>